<keyword evidence="4" id="KW-1185">Reference proteome</keyword>
<dbReference type="EMBL" id="BMID01000001">
    <property type="protein sequence ID" value="GFZ99537.1"/>
    <property type="molecule type" value="Genomic_DNA"/>
</dbReference>
<dbReference type="InterPro" id="IPR050138">
    <property type="entry name" value="DHOase/Allantoinase_Hydrolase"/>
</dbReference>
<dbReference type="PANTHER" id="PTHR43668">
    <property type="entry name" value="ALLANTOINASE"/>
    <property type="match status" value="1"/>
</dbReference>
<dbReference type="InterPro" id="IPR004722">
    <property type="entry name" value="DHOase"/>
</dbReference>
<dbReference type="PANTHER" id="PTHR43668:SF2">
    <property type="entry name" value="ALLANTOINASE"/>
    <property type="match status" value="1"/>
</dbReference>
<dbReference type="SUPFAM" id="SSF51338">
    <property type="entry name" value="Composite domain of metallo-dependent hydrolases"/>
    <property type="match status" value="1"/>
</dbReference>
<sequence>MTDLSITNARLVLPSGEIATGSVRCAGDRIESVGDCEPTDDAIDAKGALLAPALVDLGVFAVDKPACHFGGIARVGVMPDGEMLDAPAPVRFAARSGKPDLWVHPIAAATSGLEGSRLTELALMREAGARAVATGRKWIADSGTMLRVMQACAMLDLTCIVATEDGGLAGDAVATSGAIATRFGLASAPAEAEALAIARDLMLAELSGARVHFRQVTTARGLDMVRRAKADGLTVTAGVSPAYFMLSDLAVADFRTFARLSPPLRSEDDRQAVRAAIGDGTVDVICSSHDPHGSEAKRLPFADAAPGMAGAETLLPLTLSLVRDGVIDLGRAFELVSTNPARLLGVAAGTLAEGQAADLVLVDPDRPWIVDSGKMRAAAGNTPFDRQGVEGRAEALFKGGKRIV</sequence>
<dbReference type="Pfam" id="PF01979">
    <property type="entry name" value="Amidohydro_1"/>
    <property type="match status" value="1"/>
</dbReference>
<dbReference type="InterPro" id="IPR011059">
    <property type="entry name" value="Metal-dep_hydrolase_composite"/>
</dbReference>
<proteinExistence type="predicted"/>
<dbReference type="SUPFAM" id="SSF51556">
    <property type="entry name" value="Metallo-dependent hydrolases"/>
    <property type="match status" value="1"/>
</dbReference>
<name>A0ABQ1F4N8_9SPHN</name>
<dbReference type="Gene3D" id="3.20.20.140">
    <property type="entry name" value="Metal-dependent hydrolases"/>
    <property type="match status" value="1"/>
</dbReference>
<evidence type="ECO:0000259" key="2">
    <source>
        <dbReference type="Pfam" id="PF01979"/>
    </source>
</evidence>
<feature type="domain" description="Amidohydrolase-related" evidence="2">
    <location>
        <begin position="134"/>
        <end position="401"/>
    </location>
</feature>
<evidence type="ECO:0000313" key="3">
    <source>
        <dbReference type="EMBL" id="GFZ99537.1"/>
    </source>
</evidence>
<dbReference type="RefSeq" id="WP_188641186.1">
    <property type="nucleotide sequence ID" value="NZ_BMID01000001.1"/>
</dbReference>
<keyword evidence="1" id="KW-0665">Pyrimidine biosynthesis</keyword>
<accession>A0ABQ1F4N8</accession>
<gene>
    <name evidence="3" type="primary">pyrC</name>
    <name evidence="3" type="ORF">GCM10010923_04840</name>
</gene>
<reference evidence="4" key="1">
    <citation type="journal article" date="2019" name="Int. J. Syst. Evol. Microbiol.">
        <title>The Global Catalogue of Microorganisms (GCM) 10K type strain sequencing project: providing services to taxonomists for standard genome sequencing and annotation.</title>
        <authorList>
            <consortium name="The Broad Institute Genomics Platform"/>
            <consortium name="The Broad Institute Genome Sequencing Center for Infectious Disease"/>
            <person name="Wu L."/>
            <person name="Ma J."/>
        </authorList>
    </citation>
    <scope>NUCLEOTIDE SEQUENCE [LARGE SCALE GENOMIC DNA]</scope>
    <source>
        <strain evidence="4">CGMCC 1.15297</strain>
    </source>
</reference>
<evidence type="ECO:0000313" key="4">
    <source>
        <dbReference type="Proteomes" id="UP000603317"/>
    </source>
</evidence>
<dbReference type="InterPro" id="IPR032466">
    <property type="entry name" value="Metal_Hydrolase"/>
</dbReference>
<organism evidence="3 4">
    <name type="scientific">Blastomonas marina</name>
    <dbReference type="NCBI Taxonomy" id="1867408"/>
    <lineage>
        <taxon>Bacteria</taxon>
        <taxon>Pseudomonadati</taxon>
        <taxon>Pseudomonadota</taxon>
        <taxon>Alphaproteobacteria</taxon>
        <taxon>Sphingomonadales</taxon>
        <taxon>Sphingomonadaceae</taxon>
        <taxon>Blastomonas</taxon>
    </lineage>
</organism>
<dbReference type="InterPro" id="IPR006680">
    <property type="entry name" value="Amidohydro-rel"/>
</dbReference>
<dbReference type="Proteomes" id="UP000603317">
    <property type="component" value="Unassembled WGS sequence"/>
</dbReference>
<comment type="caution">
    <text evidence="3">The sequence shown here is derived from an EMBL/GenBank/DDBJ whole genome shotgun (WGS) entry which is preliminary data.</text>
</comment>
<dbReference type="CDD" id="cd01317">
    <property type="entry name" value="DHOase_IIa"/>
    <property type="match status" value="1"/>
</dbReference>
<evidence type="ECO:0000256" key="1">
    <source>
        <dbReference type="ARBA" id="ARBA00022975"/>
    </source>
</evidence>
<protein>
    <submittedName>
        <fullName evidence="3">Dihydroorotase</fullName>
    </submittedName>
</protein>